<dbReference type="SUPFAM" id="SSF55120">
    <property type="entry name" value="Pseudouridine synthase"/>
    <property type="match status" value="1"/>
</dbReference>
<feature type="active site" evidence="3">
    <location>
        <position position="149"/>
    </location>
</feature>
<dbReference type="CDD" id="cd02869">
    <property type="entry name" value="PseudoU_synth_RluA_like"/>
    <property type="match status" value="1"/>
</dbReference>
<dbReference type="Gene3D" id="3.30.2350.10">
    <property type="entry name" value="Pseudouridine synthase"/>
    <property type="match status" value="1"/>
</dbReference>
<dbReference type="EMBL" id="CP028359">
    <property type="protein sequence ID" value="AXN02706.1"/>
    <property type="molecule type" value="Genomic_DNA"/>
</dbReference>
<dbReference type="EC" id="5.4.99.-" evidence="5"/>
<dbReference type="Pfam" id="PF00849">
    <property type="entry name" value="PseudoU_synth_2"/>
    <property type="match status" value="1"/>
</dbReference>
<keyword evidence="2 5" id="KW-0413">Isomerase</keyword>
<dbReference type="InterPro" id="IPR006225">
    <property type="entry name" value="PsdUridine_synth_RluC/D"/>
</dbReference>
<name>A0A346E151_9FLAO</name>
<evidence type="ECO:0000256" key="2">
    <source>
        <dbReference type="ARBA" id="ARBA00023235"/>
    </source>
</evidence>
<dbReference type="Gene3D" id="3.10.290.10">
    <property type="entry name" value="RNA-binding S4 domain"/>
    <property type="match status" value="1"/>
</dbReference>
<dbReference type="InterPro" id="IPR006224">
    <property type="entry name" value="PsdUridine_synth_RluA-like_CS"/>
</dbReference>
<evidence type="ECO:0000259" key="6">
    <source>
        <dbReference type="Pfam" id="PF00849"/>
    </source>
</evidence>
<feature type="domain" description="RNA-binding S4" evidence="7">
    <location>
        <begin position="22"/>
        <end position="69"/>
    </location>
</feature>
<dbReference type="RefSeq" id="WP_186821684.1">
    <property type="nucleotide sequence ID" value="NZ_CP028359.1"/>
</dbReference>
<evidence type="ECO:0000256" key="1">
    <source>
        <dbReference type="ARBA" id="ARBA00010876"/>
    </source>
</evidence>
<dbReference type="PROSITE" id="PS01129">
    <property type="entry name" value="PSI_RLU"/>
    <property type="match status" value="1"/>
</dbReference>
<dbReference type="PROSITE" id="PS50889">
    <property type="entry name" value="S4"/>
    <property type="match status" value="1"/>
</dbReference>
<dbReference type="InterPro" id="IPR006145">
    <property type="entry name" value="PsdUridine_synth_RsuA/RluA"/>
</dbReference>
<evidence type="ECO:0000256" key="5">
    <source>
        <dbReference type="RuleBase" id="RU362028"/>
    </source>
</evidence>
<comment type="function">
    <text evidence="5">Responsible for synthesis of pseudouridine from uracil.</text>
</comment>
<evidence type="ECO:0000313" key="9">
    <source>
        <dbReference type="Proteomes" id="UP000257017"/>
    </source>
</evidence>
<dbReference type="Proteomes" id="UP000257017">
    <property type="component" value="Chromosome"/>
</dbReference>
<dbReference type="PANTHER" id="PTHR21600:SF44">
    <property type="entry name" value="RIBOSOMAL LARGE SUBUNIT PSEUDOURIDINE SYNTHASE D"/>
    <property type="match status" value="1"/>
</dbReference>
<dbReference type="GO" id="GO:0120159">
    <property type="term" value="F:rRNA pseudouridine synthase activity"/>
    <property type="evidence" value="ECO:0007669"/>
    <property type="project" value="UniProtKB-ARBA"/>
</dbReference>
<comment type="similarity">
    <text evidence="1 5">Belongs to the pseudouridine synthase RluA family.</text>
</comment>
<keyword evidence="4" id="KW-0694">RNA-binding</keyword>
<gene>
    <name evidence="8" type="ORF">C9I73_175</name>
</gene>
<dbReference type="InterPro" id="IPR020103">
    <property type="entry name" value="PsdUridine_synth_cat_dom_sf"/>
</dbReference>
<dbReference type="GO" id="GO:0000455">
    <property type="term" value="P:enzyme-directed rRNA pseudouridine synthesis"/>
    <property type="evidence" value="ECO:0007669"/>
    <property type="project" value="TreeGrafter"/>
</dbReference>
<dbReference type="AlphaFoldDB" id="A0A346E151"/>
<organism evidence="8 9">
    <name type="scientific">Candidatus Karelsulcia muelleri</name>
    <dbReference type="NCBI Taxonomy" id="336810"/>
    <lineage>
        <taxon>Bacteria</taxon>
        <taxon>Pseudomonadati</taxon>
        <taxon>Bacteroidota</taxon>
        <taxon>Flavobacteriia</taxon>
        <taxon>Flavobacteriales</taxon>
        <taxon>Candidatus Karelsulcia</taxon>
    </lineage>
</organism>
<sequence length="323" mass="38342">MHKRIIRKYYKFILKKKDVAARLDNYLIDKLPKRYTRNIIQKIIILGNVYINKKQIKNKKHLLKSKDRIEIFTLYLNKKEAILKCERLNLSILYEDEYLLIINKQFNLVVHPGTRNQEGTLLNGIKYLLENKAETRIQLKKPYIANRIDKETSGLIMVATDEKIVQNLSKQFSLNWIKKKYIAVVNGIIKEEQINKISKLVISRKKGKSRKKVCFSTFKVIERLRYLTVLKCIISSGRTHQIRVHLKELGYTIFNDKKYSIDKISYEKIASYKKKLISRIIQDSKFLALHAKSLELIHPIFLKYLQFTSIIPFEIYMLIKIMF</sequence>
<feature type="domain" description="Pseudouridine synthase RsuA/RluA-like" evidence="6">
    <location>
        <begin position="98"/>
        <end position="247"/>
    </location>
</feature>
<dbReference type="GO" id="GO:0003723">
    <property type="term" value="F:RNA binding"/>
    <property type="evidence" value="ECO:0007669"/>
    <property type="project" value="UniProtKB-KW"/>
</dbReference>
<protein>
    <recommendedName>
        <fullName evidence="5">Pseudouridine synthase</fullName>
        <ecNumber evidence="5">5.4.99.-</ecNumber>
    </recommendedName>
</protein>
<evidence type="ECO:0000259" key="7">
    <source>
        <dbReference type="Pfam" id="PF01479"/>
    </source>
</evidence>
<dbReference type="PANTHER" id="PTHR21600">
    <property type="entry name" value="MITOCHONDRIAL RNA PSEUDOURIDINE SYNTHASE"/>
    <property type="match status" value="1"/>
</dbReference>
<dbReference type="InterPro" id="IPR050188">
    <property type="entry name" value="RluA_PseudoU_synthase"/>
</dbReference>
<dbReference type="Pfam" id="PF01479">
    <property type="entry name" value="S4"/>
    <property type="match status" value="1"/>
</dbReference>
<accession>A0A346E151</accession>
<dbReference type="InterPro" id="IPR002942">
    <property type="entry name" value="S4_RNA-bd"/>
</dbReference>
<evidence type="ECO:0000313" key="8">
    <source>
        <dbReference type="EMBL" id="AXN02706.1"/>
    </source>
</evidence>
<proteinExistence type="inferred from homology"/>
<dbReference type="NCBIfam" id="TIGR00005">
    <property type="entry name" value="rluA_subfam"/>
    <property type="match status" value="1"/>
</dbReference>
<comment type="catalytic activity">
    <reaction evidence="5">
        <text>a uridine in RNA = a pseudouridine in RNA</text>
        <dbReference type="Rhea" id="RHEA:48348"/>
        <dbReference type="Rhea" id="RHEA-COMP:12068"/>
        <dbReference type="Rhea" id="RHEA-COMP:12069"/>
        <dbReference type="ChEBI" id="CHEBI:65314"/>
        <dbReference type="ChEBI" id="CHEBI:65315"/>
    </reaction>
</comment>
<dbReference type="InterPro" id="IPR036986">
    <property type="entry name" value="S4_RNA-bd_sf"/>
</dbReference>
<dbReference type="SUPFAM" id="SSF55174">
    <property type="entry name" value="Alpha-L RNA-binding motif"/>
    <property type="match status" value="1"/>
</dbReference>
<evidence type="ECO:0000256" key="3">
    <source>
        <dbReference type="PIRSR" id="PIRSR606225-1"/>
    </source>
</evidence>
<reference evidence="8 9" key="1">
    <citation type="submission" date="2018-03" db="EMBL/GenBank/DDBJ databases">
        <title>A parallel universe: an anciently diverged bacterial symbiosis in a Hawaiian planthopper (Hemiptera: Cixiidae) reveals rearranged nutritional responsibilities.</title>
        <authorList>
            <person name="Bennett G."/>
            <person name="Mao M."/>
        </authorList>
    </citation>
    <scope>NUCLEOTIDE SEQUENCE [LARGE SCALE GENOMIC DNA]</scope>
    <source>
        <strain evidence="8 9">OLIH</strain>
    </source>
</reference>
<evidence type="ECO:0000256" key="4">
    <source>
        <dbReference type="PROSITE-ProRule" id="PRU00182"/>
    </source>
</evidence>